<evidence type="ECO:0000256" key="2">
    <source>
        <dbReference type="ARBA" id="ARBA00022723"/>
    </source>
</evidence>
<dbReference type="GO" id="GO:0016491">
    <property type="term" value="F:oxidoreductase activity"/>
    <property type="evidence" value="ECO:0007669"/>
    <property type="project" value="UniProtKB-KW"/>
</dbReference>
<dbReference type="PANTHER" id="PTHR47991">
    <property type="entry name" value="OXOGLUTARATE/IRON-DEPENDENT DIOXYGENASE"/>
    <property type="match status" value="1"/>
</dbReference>
<dbReference type="InterPro" id="IPR026992">
    <property type="entry name" value="DIOX_N"/>
</dbReference>
<accession>A0A176VLJ7</accession>
<name>A0A176VLJ7_MARPO</name>
<evidence type="ECO:0000313" key="7">
    <source>
        <dbReference type="Proteomes" id="UP000077202"/>
    </source>
</evidence>
<reference evidence="6" key="1">
    <citation type="submission" date="2016-03" db="EMBL/GenBank/DDBJ databases">
        <title>Mechanisms controlling the formation of the plant cell surface in tip-growing cells are functionally conserved among land plants.</title>
        <authorList>
            <person name="Honkanen S."/>
            <person name="Jones V.A."/>
            <person name="Morieri G."/>
            <person name="Champion C."/>
            <person name="Hetherington A.J."/>
            <person name="Kelly S."/>
            <person name="Saint-Marcoux D."/>
            <person name="Proust H."/>
            <person name="Prescott H."/>
            <person name="Dolan L."/>
        </authorList>
    </citation>
    <scope>NUCLEOTIDE SEQUENCE [LARGE SCALE GENOMIC DNA]</scope>
    <source>
        <tissue evidence="6">Whole gametophyte</tissue>
    </source>
</reference>
<dbReference type="SUPFAM" id="SSF51197">
    <property type="entry name" value="Clavaminate synthase-like"/>
    <property type="match status" value="2"/>
</dbReference>
<evidence type="ECO:0000313" key="6">
    <source>
        <dbReference type="EMBL" id="OAE20636.1"/>
    </source>
</evidence>
<organism evidence="6 7">
    <name type="scientific">Marchantia polymorpha subsp. ruderalis</name>
    <dbReference type="NCBI Taxonomy" id="1480154"/>
    <lineage>
        <taxon>Eukaryota</taxon>
        <taxon>Viridiplantae</taxon>
        <taxon>Streptophyta</taxon>
        <taxon>Embryophyta</taxon>
        <taxon>Marchantiophyta</taxon>
        <taxon>Marchantiopsida</taxon>
        <taxon>Marchantiidae</taxon>
        <taxon>Marchantiales</taxon>
        <taxon>Marchantiaceae</taxon>
        <taxon>Marchantia</taxon>
    </lineage>
</organism>
<dbReference type="InterPro" id="IPR027443">
    <property type="entry name" value="IPNS-like_sf"/>
</dbReference>
<evidence type="ECO:0000256" key="3">
    <source>
        <dbReference type="ARBA" id="ARBA00023004"/>
    </source>
</evidence>
<dbReference type="Proteomes" id="UP000077202">
    <property type="component" value="Unassembled WGS sequence"/>
</dbReference>
<gene>
    <name evidence="6" type="ORF">AXG93_154s1100</name>
</gene>
<dbReference type="PROSITE" id="PS51471">
    <property type="entry name" value="FE2OG_OXY"/>
    <property type="match status" value="1"/>
</dbReference>
<protein>
    <recommendedName>
        <fullName evidence="5">Fe2OG dioxygenase domain-containing protein</fullName>
    </recommendedName>
</protein>
<dbReference type="EMBL" id="LVLJ01003591">
    <property type="protein sequence ID" value="OAE20636.1"/>
    <property type="molecule type" value="Genomic_DNA"/>
</dbReference>
<dbReference type="Pfam" id="PF14226">
    <property type="entry name" value="DIOX_N"/>
    <property type="match status" value="1"/>
</dbReference>
<proteinExistence type="inferred from homology"/>
<keyword evidence="7" id="KW-1185">Reference proteome</keyword>
<comment type="caution">
    <text evidence="6">The sequence shown here is derived from an EMBL/GenBank/DDBJ whole genome shotgun (WGS) entry which is preliminary data.</text>
</comment>
<evidence type="ECO:0000256" key="1">
    <source>
        <dbReference type="ARBA" id="ARBA00008056"/>
    </source>
</evidence>
<keyword evidence="2 4" id="KW-0479">Metal-binding</keyword>
<dbReference type="GO" id="GO:0046872">
    <property type="term" value="F:metal ion binding"/>
    <property type="evidence" value="ECO:0007669"/>
    <property type="project" value="UniProtKB-KW"/>
</dbReference>
<keyword evidence="4" id="KW-0560">Oxidoreductase</keyword>
<evidence type="ECO:0000256" key="4">
    <source>
        <dbReference type="RuleBase" id="RU003682"/>
    </source>
</evidence>
<evidence type="ECO:0000259" key="5">
    <source>
        <dbReference type="PROSITE" id="PS51471"/>
    </source>
</evidence>
<dbReference type="InterPro" id="IPR050295">
    <property type="entry name" value="Plant_2OG-oxidoreductases"/>
</dbReference>
<dbReference type="AlphaFoldDB" id="A0A176VLJ7"/>
<feature type="domain" description="Fe2OG dioxygenase" evidence="5">
    <location>
        <begin position="224"/>
        <end position="387"/>
    </location>
</feature>
<dbReference type="Gene3D" id="2.60.120.330">
    <property type="entry name" value="B-lactam Antibiotic, Isopenicillin N Synthase, Chain"/>
    <property type="match status" value="1"/>
</dbReference>
<dbReference type="Pfam" id="PF03171">
    <property type="entry name" value="2OG-FeII_Oxy"/>
    <property type="match status" value="2"/>
</dbReference>
<comment type="similarity">
    <text evidence="1 4">Belongs to the iron/ascorbate-dependent oxidoreductase family.</text>
</comment>
<sequence>MTMTRPNDPFTSDIARFHEVKGAKDEPFAELTRYHEVRGVREMVESFRVREVPSYYVKPVNERRFTPPSAAVLSMEQQIPCIDLEALSGQELLSAIANACRDWGFFQVLNHGLPSQLVQNMAKQSSEFFAQPLEEKMKCSTPARVSGPVHFGGGGNRDWRDVLKLNCAPASIVAKEYWPQRPAGFRDTMEEYSSQQQALAIRLLKLISESLGLESNYLVAACGEPKVVMAINHYPPCPDPSLTMGIKAHSDPNTITMLLQDDVGGLQVFKEDRWIDVRPLPNALVINVGDQLQCRVEKIRAITGGNRGSSSSRQATSRAELGRVEQWSAVRSSNSSSSRACTRDAMGCKCDGDRVEILSNGKYSSCLHRVVNNNRQARTSIATFFSPAHACIIGPAPGLVDEVNPAIYPNIVYADYIKAFYTQALGPNNKNGGYLAGIELHRRYNCYTSSSSISS</sequence>
<dbReference type="InterPro" id="IPR044861">
    <property type="entry name" value="IPNS-like_FE2OG_OXY"/>
</dbReference>
<dbReference type="InterPro" id="IPR005123">
    <property type="entry name" value="Oxoglu/Fe-dep_dioxygenase_dom"/>
</dbReference>
<keyword evidence="3 4" id="KW-0408">Iron</keyword>